<evidence type="ECO:0000313" key="10">
    <source>
        <dbReference type="Proteomes" id="UP000008637"/>
    </source>
</evidence>
<organism evidence="9 10">
    <name type="scientific">Mycoplasma haemofelis (strain Langford 1)</name>
    <name type="common">Haemobartonella felis</name>
    <dbReference type="NCBI Taxonomy" id="941640"/>
    <lineage>
        <taxon>Bacteria</taxon>
        <taxon>Bacillati</taxon>
        <taxon>Mycoplasmatota</taxon>
        <taxon>Mollicutes</taxon>
        <taxon>Mycoplasmataceae</taxon>
        <taxon>Mycoplasma</taxon>
    </lineage>
</organism>
<dbReference type="OrthoDB" id="9806673at2"/>
<feature type="modified residue" description="N5-methylglutamine" evidence="6">
    <location>
        <position position="237"/>
    </location>
</feature>
<dbReference type="Gene3D" id="6.10.140.1950">
    <property type="match status" value="1"/>
</dbReference>
<keyword evidence="10" id="KW-1185">Reference proteome</keyword>
<dbReference type="PANTHER" id="PTHR43804:SF7">
    <property type="entry name" value="LD18447P"/>
    <property type="match status" value="1"/>
</dbReference>
<dbReference type="SUPFAM" id="SSF75620">
    <property type="entry name" value="Release factor"/>
    <property type="match status" value="1"/>
</dbReference>
<dbReference type="HOGENOM" id="CLU_036856_0_1_14"/>
<gene>
    <name evidence="6 9" type="primary">prfA</name>
    <name evidence="9" type="ORF">HF1_14790</name>
</gene>
<dbReference type="KEGG" id="mha:HF1_14790"/>
<dbReference type="InterPro" id="IPR050057">
    <property type="entry name" value="Prokaryotic/Mito_RF"/>
</dbReference>
<evidence type="ECO:0000256" key="7">
    <source>
        <dbReference type="SAM" id="Coils"/>
    </source>
</evidence>
<dbReference type="EMBL" id="FR773153">
    <property type="protein sequence ID" value="CBY93487.1"/>
    <property type="molecule type" value="Genomic_DNA"/>
</dbReference>
<evidence type="ECO:0000256" key="2">
    <source>
        <dbReference type="ARBA" id="ARBA00010835"/>
    </source>
</evidence>
<comment type="similarity">
    <text evidence="2 6">Belongs to the prokaryotic/mitochondrial release factor family.</text>
</comment>
<evidence type="ECO:0000256" key="3">
    <source>
        <dbReference type="ARBA" id="ARBA00022481"/>
    </source>
</evidence>
<evidence type="ECO:0000259" key="8">
    <source>
        <dbReference type="SMART" id="SM00937"/>
    </source>
</evidence>
<dbReference type="InterPro" id="IPR045853">
    <property type="entry name" value="Pep_chain_release_fac_I_sf"/>
</dbReference>
<evidence type="ECO:0000256" key="4">
    <source>
        <dbReference type="ARBA" id="ARBA00022917"/>
    </source>
</evidence>
<dbReference type="Gene3D" id="3.30.160.20">
    <property type="match status" value="1"/>
</dbReference>
<keyword evidence="7" id="KW-0175">Coiled coil</keyword>
<name>E8ZK16_MYCHL</name>
<dbReference type="SMART" id="SM00937">
    <property type="entry name" value="PCRF"/>
    <property type="match status" value="1"/>
</dbReference>
<dbReference type="InterPro" id="IPR004373">
    <property type="entry name" value="RF-1"/>
</dbReference>
<dbReference type="PANTHER" id="PTHR43804">
    <property type="entry name" value="LD18447P"/>
    <property type="match status" value="1"/>
</dbReference>
<keyword evidence="3 6" id="KW-0488">Methylation</keyword>
<evidence type="ECO:0000313" key="9">
    <source>
        <dbReference type="EMBL" id="CBY93487.1"/>
    </source>
</evidence>
<dbReference type="GO" id="GO:0005737">
    <property type="term" value="C:cytoplasm"/>
    <property type="evidence" value="ECO:0007669"/>
    <property type="project" value="UniProtKB-SubCell"/>
</dbReference>
<protein>
    <recommendedName>
        <fullName evidence="5 6">Peptide chain release factor 1</fullName>
        <shortName evidence="6">RF-1</shortName>
    </recommendedName>
</protein>
<comment type="subcellular location">
    <subcellularLocation>
        <location evidence="6">Cytoplasm</location>
    </subcellularLocation>
</comment>
<dbReference type="Proteomes" id="UP000008637">
    <property type="component" value="Chromosome"/>
</dbReference>
<dbReference type="NCBIfam" id="TIGR00019">
    <property type="entry name" value="prfA"/>
    <property type="match status" value="1"/>
</dbReference>
<accession>E8ZK16</accession>
<dbReference type="HAMAP" id="MF_00093">
    <property type="entry name" value="Rel_fac_1"/>
    <property type="match status" value="1"/>
</dbReference>
<dbReference type="InterPro" id="IPR000352">
    <property type="entry name" value="Pep_chain_release_fac_I"/>
</dbReference>
<dbReference type="Gene3D" id="3.30.70.1660">
    <property type="match status" value="1"/>
</dbReference>
<dbReference type="GO" id="GO:0016149">
    <property type="term" value="F:translation release factor activity, codon specific"/>
    <property type="evidence" value="ECO:0007669"/>
    <property type="project" value="UniProtKB-UniRule"/>
</dbReference>
<dbReference type="Pfam" id="PF00472">
    <property type="entry name" value="RF-1"/>
    <property type="match status" value="1"/>
</dbReference>
<dbReference type="AlphaFoldDB" id="E8ZK16"/>
<feature type="coiled-coil region" evidence="7">
    <location>
        <begin position="53"/>
        <end position="99"/>
    </location>
</feature>
<dbReference type="Pfam" id="PF03462">
    <property type="entry name" value="PCRF"/>
    <property type="match status" value="1"/>
</dbReference>
<evidence type="ECO:0000256" key="6">
    <source>
        <dbReference type="HAMAP-Rule" id="MF_00093"/>
    </source>
</evidence>
<comment type="PTM">
    <text evidence="6">Methylated by PrmC. Methylation increases the termination efficiency of RF1.</text>
</comment>
<keyword evidence="4 6" id="KW-0648">Protein biosynthesis</keyword>
<sequence length="364" mass="41789">MASEKNSSLYKTLATIHEKYVQLNKRLEQETEGKEIIQINKEIAKLEKIAQGFIEYKKELENLDECLEIIKKESNPEFVKLAQSELEAGKRRIPELENSLKRLLIPTDPMDEKNVIVEMRSAAGGDESTIFVENLFDTYKRYADMNNWKLTILNIQENSIGMHFLAFSLSGKNVFSKMKFESGVHRVQRVPATESKGRVHTSTITVSVMPEQDDIEINIDPSDLRIDVYRASGAGGQHVNKTESSVRITHLPTGIVVACQQEKSQIQNRAFAMKMLRSKLWEHEQEKQSKEIAETVRKQIGRGFRCEKIRTYNYPQNRITDHRVSLTLNKLNEIMIGGDLTEIHESLLNQQAEESLSFIFTENN</sequence>
<evidence type="ECO:0000256" key="1">
    <source>
        <dbReference type="ARBA" id="ARBA00002986"/>
    </source>
</evidence>
<comment type="function">
    <text evidence="1 6">Peptide chain release factor 1 directs the termination of translation in response to the peptide chain termination codons UAG and UAA.</text>
</comment>
<keyword evidence="6" id="KW-0963">Cytoplasm</keyword>
<evidence type="ECO:0000256" key="5">
    <source>
        <dbReference type="ARBA" id="ARBA00050039"/>
    </source>
</evidence>
<feature type="domain" description="Peptide chain release factor" evidence="8">
    <location>
        <begin position="68"/>
        <end position="181"/>
    </location>
</feature>
<dbReference type="InterPro" id="IPR005139">
    <property type="entry name" value="PCRF"/>
</dbReference>
<proteinExistence type="inferred from homology"/>
<reference evidence="9 10" key="1">
    <citation type="journal article" date="2011" name="J. Bacteriol.">
        <title>Complete genome sequence of Mycoplasma haemofelis, a hemotropic mycoplasma.</title>
        <authorList>
            <person name="Barker E.N."/>
            <person name="Helps C.R."/>
            <person name="Peters I.R."/>
            <person name="Darby A.C."/>
            <person name="Radford A.D."/>
            <person name="Tasker S."/>
        </authorList>
    </citation>
    <scope>NUCLEOTIDE SEQUENCE [LARGE SCALE GENOMIC DNA]</scope>
    <source>
        <strain evidence="9 10">Langford 1</strain>
    </source>
</reference>
<dbReference type="FunFam" id="3.30.160.20:FF:000004">
    <property type="entry name" value="Peptide chain release factor 1"/>
    <property type="match status" value="1"/>
</dbReference>
<dbReference type="NCBIfam" id="NF001859">
    <property type="entry name" value="PRK00591.1"/>
    <property type="match status" value="1"/>
</dbReference>